<keyword evidence="2" id="KW-1185">Reference proteome</keyword>
<accession>A0A1I7B6Z5</accession>
<organism evidence="1 2">
    <name type="scientific">Kosakonia arachidis</name>
    <dbReference type="NCBI Taxonomy" id="551989"/>
    <lineage>
        <taxon>Bacteria</taxon>
        <taxon>Pseudomonadati</taxon>
        <taxon>Pseudomonadota</taxon>
        <taxon>Gammaproteobacteria</taxon>
        <taxon>Enterobacterales</taxon>
        <taxon>Enterobacteriaceae</taxon>
        <taxon>Kosakonia</taxon>
    </lineage>
</organism>
<evidence type="ECO:0000313" key="1">
    <source>
        <dbReference type="EMBL" id="SFT82894.1"/>
    </source>
</evidence>
<reference evidence="2" key="1">
    <citation type="submission" date="2016-10" db="EMBL/GenBank/DDBJ databases">
        <authorList>
            <person name="Varghese N."/>
            <person name="Submissions S."/>
        </authorList>
    </citation>
    <scope>NUCLEOTIDE SEQUENCE [LARGE SCALE GENOMIC DNA]</scope>
    <source>
        <strain evidence="2">Ah-143</strain>
    </source>
</reference>
<protein>
    <submittedName>
        <fullName evidence="1">Uncharacterized protein</fullName>
    </submittedName>
</protein>
<dbReference type="Proteomes" id="UP000199187">
    <property type="component" value="Unassembled WGS sequence"/>
</dbReference>
<evidence type="ECO:0000313" key="2">
    <source>
        <dbReference type="Proteomes" id="UP000199187"/>
    </source>
</evidence>
<sequence length="73" mass="7961">MDPITSPDPTPLWREGNYPFVWSLIAPGGVTPIAPTFDKWTTKKNPGRLAAYLKNHPLLVASAEGKQNASNSK</sequence>
<name>A0A1I7B6Z5_9ENTR</name>
<dbReference type="EMBL" id="FPAU01000002">
    <property type="protein sequence ID" value="SFT82894.1"/>
    <property type="molecule type" value="Genomic_DNA"/>
</dbReference>
<dbReference type="RefSeq" id="WP_090121174.1">
    <property type="nucleotide sequence ID" value="NZ_CP045300.1"/>
</dbReference>
<gene>
    <name evidence="1" type="ORF">SAMN05192562_102340</name>
</gene>
<dbReference type="AlphaFoldDB" id="A0A1I7B6Z5"/>
<proteinExistence type="predicted"/>